<accession>A0ABP8ELV2</accession>
<evidence type="ECO:0000313" key="3">
    <source>
        <dbReference type="Proteomes" id="UP001501586"/>
    </source>
</evidence>
<name>A0ABP8ELV2_9MICO</name>
<sequence>MAEEPRSNNAHPMRQYVDDFLSVAAPGLQEVVNSKSFGAMVSQTASNLVAVQRIGHEVSDLVLRNARIAGRADVTSLHRQLARTEDKLEAVLETVERLEDELADERRRSTEPTSGSAADGSPGAKPAGRSGRSSSSPSPRRVDNQGE</sequence>
<keyword evidence="3" id="KW-1185">Reference proteome</keyword>
<evidence type="ECO:0000256" key="1">
    <source>
        <dbReference type="SAM" id="MobiDB-lite"/>
    </source>
</evidence>
<feature type="region of interest" description="Disordered" evidence="1">
    <location>
        <begin position="99"/>
        <end position="147"/>
    </location>
</feature>
<protein>
    <submittedName>
        <fullName evidence="2">Uncharacterized protein</fullName>
    </submittedName>
</protein>
<evidence type="ECO:0000313" key="2">
    <source>
        <dbReference type="EMBL" id="GAA4284937.1"/>
    </source>
</evidence>
<dbReference type="EMBL" id="BAABAZ010000006">
    <property type="protein sequence ID" value="GAA4284937.1"/>
    <property type="molecule type" value="Genomic_DNA"/>
</dbReference>
<dbReference type="Proteomes" id="UP001501586">
    <property type="component" value="Unassembled WGS sequence"/>
</dbReference>
<comment type="caution">
    <text evidence="2">The sequence shown here is derived from an EMBL/GenBank/DDBJ whole genome shotgun (WGS) entry which is preliminary data.</text>
</comment>
<dbReference type="RefSeq" id="WP_236862900.1">
    <property type="nucleotide sequence ID" value="NZ_BAABAZ010000006.1"/>
</dbReference>
<proteinExistence type="predicted"/>
<organism evidence="2 3">
    <name type="scientific">Brevibacterium daeguense</name>
    <dbReference type="NCBI Taxonomy" id="909936"/>
    <lineage>
        <taxon>Bacteria</taxon>
        <taxon>Bacillati</taxon>
        <taxon>Actinomycetota</taxon>
        <taxon>Actinomycetes</taxon>
        <taxon>Micrococcales</taxon>
        <taxon>Brevibacteriaceae</taxon>
        <taxon>Brevibacterium</taxon>
    </lineage>
</organism>
<gene>
    <name evidence="2" type="ORF">GCM10022261_24680</name>
</gene>
<reference evidence="3" key="1">
    <citation type="journal article" date="2019" name="Int. J. Syst. Evol. Microbiol.">
        <title>The Global Catalogue of Microorganisms (GCM) 10K type strain sequencing project: providing services to taxonomists for standard genome sequencing and annotation.</title>
        <authorList>
            <consortium name="The Broad Institute Genomics Platform"/>
            <consortium name="The Broad Institute Genome Sequencing Center for Infectious Disease"/>
            <person name="Wu L."/>
            <person name="Ma J."/>
        </authorList>
    </citation>
    <scope>NUCLEOTIDE SEQUENCE [LARGE SCALE GENOMIC DNA]</scope>
    <source>
        <strain evidence="3">JCM 17458</strain>
    </source>
</reference>
<feature type="compositionally biased region" description="Low complexity" evidence="1">
    <location>
        <begin position="128"/>
        <end position="139"/>
    </location>
</feature>